<proteinExistence type="predicted"/>
<keyword evidence="3" id="KW-1185">Reference proteome</keyword>
<dbReference type="AlphaFoldDB" id="A0A3M7S4E5"/>
<name>A0A3M7S4E5_BRAPC</name>
<evidence type="ECO:0000313" key="2">
    <source>
        <dbReference type="EMBL" id="RNA30500.1"/>
    </source>
</evidence>
<gene>
    <name evidence="2" type="ORF">BpHYR1_034966</name>
</gene>
<protein>
    <submittedName>
        <fullName evidence="2">Uncharacterized protein</fullName>
    </submittedName>
</protein>
<reference evidence="2 3" key="1">
    <citation type="journal article" date="2018" name="Sci. Rep.">
        <title>Genomic signatures of local adaptation to the degree of environmental predictability in rotifers.</title>
        <authorList>
            <person name="Franch-Gras L."/>
            <person name="Hahn C."/>
            <person name="Garcia-Roger E.M."/>
            <person name="Carmona M.J."/>
            <person name="Serra M."/>
            <person name="Gomez A."/>
        </authorList>
    </citation>
    <scope>NUCLEOTIDE SEQUENCE [LARGE SCALE GENOMIC DNA]</scope>
    <source>
        <strain evidence="2">HYR1</strain>
    </source>
</reference>
<accession>A0A3M7S4E5</accession>
<feature type="transmembrane region" description="Helical" evidence="1">
    <location>
        <begin position="35"/>
        <end position="53"/>
    </location>
</feature>
<evidence type="ECO:0000256" key="1">
    <source>
        <dbReference type="SAM" id="Phobius"/>
    </source>
</evidence>
<organism evidence="2 3">
    <name type="scientific">Brachionus plicatilis</name>
    <name type="common">Marine rotifer</name>
    <name type="synonym">Brachionus muelleri</name>
    <dbReference type="NCBI Taxonomy" id="10195"/>
    <lineage>
        <taxon>Eukaryota</taxon>
        <taxon>Metazoa</taxon>
        <taxon>Spiralia</taxon>
        <taxon>Gnathifera</taxon>
        <taxon>Rotifera</taxon>
        <taxon>Eurotatoria</taxon>
        <taxon>Monogononta</taxon>
        <taxon>Pseudotrocha</taxon>
        <taxon>Ploima</taxon>
        <taxon>Brachionidae</taxon>
        <taxon>Brachionus</taxon>
    </lineage>
</organism>
<keyword evidence="1" id="KW-0812">Transmembrane</keyword>
<dbReference type="EMBL" id="REGN01002083">
    <property type="protein sequence ID" value="RNA30500.1"/>
    <property type="molecule type" value="Genomic_DNA"/>
</dbReference>
<keyword evidence="1" id="KW-1133">Transmembrane helix</keyword>
<comment type="caution">
    <text evidence="2">The sequence shown here is derived from an EMBL/GenBank/DDBJ whole genome shotgun (WGS) entry which is preliminary data.</text>
</comment>
<keyword evidence="1" id="KW-0472">Membrane</keyword>
<evidence type="ECO:0000313" key="3">
    <source>
        <dbReference type="Proteomes" id="UP000276133"/>
    </source>
</evidence>
<dbReference type="Proteomes" id="UP000276133">
    <property type="component" value="Unassembled WGS sequence"/>
</dbReference>
<sequence length="104" mass="12014">MINYTIKRIFELSNLLNKVCNKNEKLLCFFENSSFWFEFIYGTAGSILFLAFVGSASKLKESFIELTDVQVLQNTFDCLEISINCLSIQYGCLIKPTQMLFLKE</sequence>